<dbReference type="GeneID" id="95967449"/>
<evidence type="ECO:0000313" key="1">
    <source>
        <dbReference type="EMBL" id="WYY00163.1"/>
    </source>
</evidence>
<dbReference type="AlphaFoldDB" id="A0AAX4NFQ5"/>
<accession>A0AAX4NFQ5</accession>
<gene>
    <name evidence="1" type="ORF">OXIME_000719</name>
</gene>
<evidence type="ECO:0000313" key="2">
    <source>
        <dbReference type="Proteomes" id="UP001451606"/>
    </source>
</evidence>
<dbReference type="Proteomes" id="UP001451606">
    <property type="component" value="Chromosome"/>
</dbReference>
<name>A0AAX4NFQ5_9ARCH</name>
<sequence>MKENPRHYYFNNYNKRENFIERSILAVKEHRFILSSIGYIRQYFSYIRQYFRYTFIHRTFLFHNEKLKYSKKLYNSIDSERVVEIPIVKSYLKKFLTSEGKCLEVGNVLNHYFYFNHDIIDKYEVGNGIRNEDIALVKFEKCYDLIISISTLEHVGFDEPIKEHGKIRKAIDNLINALCEKGKMIITVPVKYNPEIDELLQSNPYNFKITFLKRDKFNIWSETNENWSSLNAYGSKFPYANAIAVIEFQKS</sequence>
<protein>
    <recommendedName>
        <fullName evidence="3">Class I SAM-dependent methyltransferase</fullName>
    </recommendedName>
</protein>
<dbReference type="EMBL" id="CP133772">
    <property type="protein sequence ID" value="WYY00163.1"/>
    <property type="molecule type" value="Genomic_DNA"/>
</dbReference>
<dbReference type="KEGG" id="omr:OXIME_000719"/>
<organism evidence="1 2">
    <name type="scientific">Oxyplasma meridianum</name>
    <dbReference type="NCBI Taxonomy" id="3073602"/>
    <lineage>
        <taxon>Archaea</taxon>
        <taxon>Methanobacteriati</taxon>
        <taxon>Thermoplasmatota</taxon>
        <taxon>Thermoplasmata</taxon>
        <taxon>Thermoplasmatales</taxon>
        <taxon>Thermoplasmataceae</taxon>
        <taxon>Oxyplasma</taxon>
    </lineage>
</organism>
<keyword evidence="2" id="KW-1185">Reference proteome</keyword>
<evidence type="ECO:0008006" key="3">
    <source>
        <dbReference type="Google" id="ProtNLM"/>
    </source>
</evidence>
<dbReference type="Gene3D" id="3.40.50.150">
    <property type="entry name" value="Vaccinia Virus protein VP39"/>
    <property type="match status" value="1"/>
</dbReference>
<proteinExistence type="predicted"/>
<dbReference type="RefSeq" id="WP_393972112.1">
    <property type="nucleotide sequence ID" value="NZ_CP133772.1"/>
</dbReference>
<dbReference type="SUPFAM" id="SSF53335">
    <property type="entry name" value="S-adenosyl-L-methionine-dependent methyltransferases"/>
    <property type="match status" value="1"/>
</dbReference>
<dbReference type="InterPro" id="IPR029063">
    <property type="entry name" value="SAM-dependent_MTases_sf"/>
</dbReference>
<reference evidence="1 2" key="1">
    <citation type="submission" date="2023-09" db="EMBL/GenBank/DDBJ databases">
        <authorList>
            <person name="Golyshina O.V."/>
            <person name="Lunev E.A."/>
            <person name="Bargiela R."/>
            <person name="Gaines M.C."/>
            <person name="Daum B."/>
            <person name="Bale N.J."/>
            <person name="Koenen M."/>
            <person name="Sinninghe Damst J.S."/>
            <person name="Yakimov M."/>
            <person name="Golyshin P.N."/>
        </authorList>
    </citation>
    <scope>NUCLEOTIDE SEQUENCE [LARGE SCALE GENOMIC DNA]</scope>
    <source>
        <strain evidence="1 2">M1</strain>
    </source>
</reference>